<dbReference type="PRINTS" id="PR00111">
    <property type="entry name" value="ABHYDROLASE"/>
</dbReference>
<dbReference type="Gene3D" id="3.40.50.1820">
    <property type="entry name" value="alpha/beta hydrolase"/>
    <property type="match status" value="1"/>
</dbReference>
<comment type="caution">
    <text evidence="2">The sequence shown here is derived from an EMBL/GenBank/DDBJ whole genome shotgun (WGS) entry which is preliminary data.</text>
</comment>
<dbReference type="InterPro" id="IPR000073">
    <property type="entry name" value="AB_hydrolase_1"/>
</dbReference>
<sequence>MLGYRWWVPSSYLAPKGTSVTLLEFEHGGATLIAETFGDGPHTYLLLHGIGMGRSVYLDVVQRLEGRVIAVDLPGFGEAPEPTRTLTMERHADLVAAYLRHVDSGPVVVIGHSMGSQIAAELAARHPSLVEAVVLAGPTVNKAARNIGAQARYLLTDLVGERPLVLWRGAREYLRGGPHLFRKMRATIVHEPEDAFVRIECPVLVLRGESDPLAPMSWCREIIDAIPGADLEVIPDHGHGTLISDSEPAARLIHEFTARL</sequence>
<dbReference type="PANTHER" id="PTHR43689:SF8">
    <property type="entry name" value="ALPHA_BETA-HYDROLASES SUPERFAMILY PROTEIN"/>
    <property type="match status" value="1"/>
</dbReference>
<name>A0A4Y4B067_MICMQ</name>
<accession>A0A4Y4B067</accession>
<dbReference type="InterPro" id="IPR029058">
    <property type="entry name" value="AB_hydrolase_fold"/>
</dbReference>
<dbReference type="EMBL" id="BJNQ01000001">
    <property type="protein sequence ID" value="GEC73945.1"/>
    <property type="molecule type" value="Genomic_DNA"/>
</dbReference>
<evidence type="ECO:0000313" key="2">
    <source>
        <dbReference type="EMBL" id="GEC73945.1"/>
    </source>
</evidence>
<keyword evidence="2" id="KW-0808">Transferase</keyword>
<protein>
    <submittedName>
        <fullName evidence="2">Dihydrolipoamide acetyltransferase</fullName>
    </submittedName>
</protein>
<dbReference type="Pfam" id="PF12697">
    <property type="entry name" value="Abhydrolase_6"/>
    <property type="match status" value="1"/>
</dbReference>
<organism evidence="2 3">
    <name type="scientific">Microbacterium maritypicum</name>
    <name type="common">Microbacterium liquefaciens</name>
    <dbReference type="NCBI Taxonomy" id="33918"/>
    <lineage>
        <taxon>Bacteria</taxon>
        <taxon>Bacillati</taxon>
        <taxon>Actinomycetota</taxon>
        <taxon>Actinomycetes</taxon>
        <taxon>Micrococcales</taxon>
        <taxon>Microbacteriaceae</taxon>
        <taxon>Microbacterium</taxon>
    </lineage>
</organism>
<dbReference type="Proteomes" id="UP000317410">
    <property type="component" value="Unassembled WGS sequence"/>
</dbReference>
<evidence type="ECO:0000259" key="1">
    <source>
        <dbReference type="Pfam" id="PF12697"/>
    </source>
</evidence>
<dbReference type="SUPFAM" id="SSF53474">
    <property type="entry name" value="alpha/beta-Hydrolases"/>
    <property type="match status" value="1"/>
</dbReference>
<gene>
    <name evidence="2" type="ORF">MLI01_00900</name>
</gene>
<dbReference type="AlphaFoldDB" id="A0A4Y4B067"/>
<feature type="domain" description="AB hydrolase-1" evidence="1">
    <location>
        <begin position="45"/>
        <end position="251"/>
    </location>
</feature>
<reference evidence="2 3" key="1">
    <citation type="submission" date="2019-06" db="EMBL/GenBank/DDBJ databases">
        <title>Whole genome shotgun sequence of Microbacterium liquefaciens NBRC 15037.</title>
        <authorList>
            <person name="Hosoyama A."/>
            <person name="Uohara A."/>
            <person name="Ohji S."/>
            <person name="Ichikawa N."/>
        </authorList>
    </citation>
    <scope>NUCLEOTIDE SEQUENCE [LARGE SCALE GENOMIC DNA]</scope>
    <source>
        <strain evidence="2 3">NBRC 15037</strain>
    </source>
</reference>
<evidence type="ECO:0000313" key="3">
    <source>
        <dbReference type="Proteomes" id="UP000317410"/>
    </source>
</evidence>
<dbReference type="GO" id="GO:0016740">
    <property type="term" value="F:transferase activity"/>
    <property type="evidence" value="ECO:0007669"/>
    <property type="project" value="UniProtKB-KW"/>
</dbReference>
<proteinExistence type="predicted"/>
<dbReference type="PANTHER" id="PTHR43689">
    <property type="entry name" value="HYDROLASE"/>
    <property type="match status" value="1"/>
</dbReference>